<gene>
    <name evidence="7" type="ORF">KIN20_035588</name>
</gene>
<evidence type="ECO:0000256" key="1">
    <source>
        <dbReference type="ARBA" id="ARBA00004370"/>
    </source>
</evidence>
<sequence>MNTTTQQHVQQWQHQVIAFINTFVLFCQILFGCTGNVLNLIVLLSRNMRSRTNLIFAVMAFADLFFLLMHIPQFLFFCSVLHKSQYFRDSTHIITGIQNWFSAISIWSMMYATIERVQVFRSPFRTSRRSVSPRFLTTIVFIVVGALAVTAPNSMLPSNTFPHQVVRMLLVNEPDQRVTKNDKESGVSDESSM</sequence>
<evidence type="ECO:0000256" key="3">
    <source>
        <dbReference type="ARBA" id="ARBA00022989"/>
    </source>
</evidence>
<evidence type="ECO:0000313" key="8">
    <source>
        <dbReference type="Proteomes" id="UP001196413"/>
    </source>
</evidence>
<dbReference type="Proteomes" id="UP001196413">
    <property type="component" value="Unassembled WGS sequence"/>
</dbReference>
<evidence type="ECO:0000313" key="7">
    <source>
        <dbReference type="EMBL" id="KAJ1373229.1"/>
    </source>
</evidence>
<comment type="caution">
    <text evidence="7">The sequence shown here is derived from an EMBL/GenBank/DDBJ whole genome shotgun (WGS) entry which is preliminary data.</text>
</comment>
<feature type="transmembrane region" description="Helical" evidence="5">
    <location>
        <begin position="16"/>
        <end position="42"/>
    </location>
</feature>
<proteinExistence type="predicted"/>
<dbReference type="PROSITE" id="PS50262">
    <property type="entry name" value="G_PROTEIN_RECEP_F1_2"/>
    <property type="match status" value="1"/>
</dbReference>
<feature type="transmembrane region" description="Helical" evidence="5">
    <location>
        <begin position="54"/>
        <end position="77"/>
    </location>
</feature>
<evidence type="ECO:0000259" key="6">
    <source>
        <dbReference type="PROSITE" id="PS50262"/>
    </source>
</evidence>
<dbReference type="GO" id="GO:0016020">
    <property type="term" value="C:membrane"/>
    <property type="evidence" value="ECO:0007669"/>
    <property type="project" value="UniProtKB-SubCell"/>
</dbReference>
<dbReference type="AlphaFoldDB" id="A0AAD5REP4"/>
<feature type="transmembrane region" description="Helical" evidence="5">
    <location>
        <begin position="135"/>
        <end position="152"/>
    </location>
</feature>
<dbReference type="EMBL" id="JAHQIW010007239">
    <property type="protein sequence ID" value="KAJ1373229.1"/>
    <property type="molecule type" value="Genomic_DNA"/>
</dbReference>
<dbReference type="SUPFAM" id="SSF81321">
    <property type="entry name" value="Family A G protein-coupled receptor-like"/>
    <property type="match status" value="1"/>
</dbReference>
<keyword evidence="8" id="KW-1185">Reference proteome</keyword>
<protein>
    <recommendedName>
        <fullName evidence="6">G-protein coupled receptors family 1 profile domain-containing protein</fullName>
    </recommendedName>
</protein>
<dbReference type="Pfam" id="PF00001">
    <property type="entry name" value="7tm_1"/>
    <property type="match status" value="1"/>
</dbReference>
<keyword evidence="4 5" id="KW-0472">Membrane</keyword>
<reference evidence="7" key="1">
    <citation type="submission" date="2021-06" db="EMBL/GenBank/DDBJ databases">
        <title>Parelaphostrongylus tenuis whole genome reference sequence.</title>
        <authorList>
            <person name="Garwood T.J."/>
            <person name="Larsen P.A."/>
            <person name="Fountain-Jones N.M."/>
            <person name="Garbe J.R."/>
            <person name="Macchietto M.G."/>
            <person name="Kania S.A."/>
            <person name="Gerhold R.W."/>
            <person name="Richards J.E."/>
            <person name="Wolf T.M."/>
        </authorList>
    </citation>
    <scope>NUCLEOTIDE SEQUENCE</scope>
    <source>
        <strain evidence="7">MNPRO001-30</strain>
        <tissue evidence="7">Meninges</tissue>
    </source>
</reference>
<feature type="transmembrane region" description="Helical" evidence="5">
    <location>
        <begin position="97"/>
        <end position="114"/>
    </location>
</feature>
<feature type="domain" description="G-protein coupled receptors family 1 profile" evidence="6">
    <location>
        <begin position="35"/>
        <end position="143"/>
    </location>
</feature>
<dbReference type="PANTHER" id="PTHR46895:SF8">
    <property type="entry name" value="G-PROTEIN COUPLED RECEPTORS FAMILY 1 PROFILE DOMAIN-CONTAINING PROTEIN"/>
    <property type="match status" value="1"/>
</dbReference>
<accession>A0AAD5REP4</accession>
<dbReference type="InterPro" id="IPR017452">
    <property type="entry name" value="GPCR_Rhodpsn_7TM"/>
</dbReference>
<keyword evidence="2 5" id="KW-0812">Transmembrane</keyword>
<name>A0AAD5REP4_PARTN</name>
<dbReference type="Gene3D" id="1.20.1070.10">
    <property type="entry name" value="Rhodopsin 7-helix transmembrane proteins"/>
    <property type="match status" value="1"/>
</dbReference>
<dbReference type="GO" id="GO:0004930">
    <property type="term" value="F:G protein-coupled receptor activity"/>
    <property type="evidence" value="ECO:0007669"/>
    <property type="project" value="InterPro"/>
</dbReference>
<keyword evidence="3 5" id="KW-1133">Transmembrane helix</keyword>
<dbReference type="PANTHER" id="PTHR46895">
    <property type="entry name" value="PROTEIN CBG20548-RELATED"/>
    <property type="match status" value="1"/>
</dbReference>
<dbReference type="InterPro" id="IPR000276">
    <property type="entry name" value="GPCR_Rhodpsn"/>
</dbReference>
<evidence type="ECO:0000256" key="5">
    <source>
        <dbReference type="SAM" id="Phobius"/>
    </source>
</evidence>
<evidence type="ECO:0000256" key="4">
    <source>
        <dbReference type="ARBA" id="ARBA00023136"/>
    </source>
</evidence>
<comment type="subcellular location">
    <subcellularLocation>
        <location evidence="1">Membrane</location>
    </subcellularLocation>
</comment>
<evidence type="ECO:0000256" key="2">
    <source>
        <dbReference type="ARBA" id="ARBA00022692"/>
    </source>
</evidence>
<organism evidence="7 8">
    <name type="scientific">Parelaphostrongylus tenuis</name>
    <name type="common">Meningeal worm</name>
    <dbReference type="NCBI Taxonomy" id="148309"/>
    <lineage>
        <taxon>Eukaryota</taxon>
        <taxon>Metazoa</taxon>
        <taxon>Ecdysozoa</taxon>
        <taxon>Nematoda</taxon>
        <taxon>Chromadorea</taxon>
        <taxon>Rhabditida</taxon>
        <taxon>Rhabditina</taxon>
        <taxon>Rhabditomorpha</taxon>
        <taxon>Strongyloidea</taxon>
        <taxon>Metastrongylidae</taxon>
        <taxon>Parelaphostrongylus</taxon>
    </lineage>
</organism>